<dbReference type="Proteomes" id="UP000887159">
    <property type="component" value="Unassembled WGS sequence"/>
</dbReference>
<gene>
    <name evidence="2" type="primary">X975_05479</name>
    <name evidence="2" type="ORF">TNCV_3507571</name>
</gene>
<sequence length="372" mass="41377">MEENLRKRADLVSELRSSPRVPLSIAPAILKSLSNILSPFNEESSTSKANNDIINPTDSTNNPKNTKTKAKGKNIKTKNQKDSSEDFVSLPQKPPGLSLLRVEGFLVRGVTQCYNCNNFYHTADNCHLKPRCLKCGSDHPTKQFTIKEKQDTPYCINCQEYGHTACFTKCPKFSKPKKGSPLPLNKTFKSNARREGVSFANIVSGDTSPSPTPIENQFEKPSKSDNNNKEFQGIQSTGSTCVFSNHTKAPGSRTCRITAPITCAALDAHPSTPNLDWCHARGNWTAVEWNHVDLSDKFNLSSDGNRVRVWRHRGEQINPAFALQRHTASTAGVKVWSAIAYNTRSSLVLIRDSMTAQRYVDDSLQPHVLQLM</sequence>
<organism evidence="2 3">
    <name type="scientific">Trichonephila clavipes</name>
    <name type="common">Golden silk orbweaver</name>
    <name type="synonym">Nephila clavipes</name>
    <dbReference type="NCBI Taxonomy" id="2585209"/>
    <lineage>
        <taxon>Eukaryota</taxon>
        <taxon>Metazoa</taxon>
        <taxon>Ecdysozoa</taxon>
        <taxon>Arthropoda</taxon>
        <taxon>Chelicerata</taxon>
        <taxon>Arachnida</taxon>
        <taxon>Araneae</taxon>
        <taxon>Araneomorphae</taxon>
        <taxon>Entelegynae</taxon>
        <taxon>Araneoidea</taxon>
        <taxon>Nephilidae</taxon>
        <taxon>Trichonephila</taxon>
    </lineage>
</organism>
<keyword evidence="3" id="KW-1185">Reference proteome</keyword>
<feature type="region of interest" description="Disordered" evidence="1">
    <location>
        <begin position="202"/>
        <end position="231"/>
    </location>
</feature>
<name>A0A8X6S4S4_TRICX</name>
<reference evidence="2" key="1">
    <citation type="submission" date="2020-08" db="EMBL/GenBank/DDBJ databases">
        <title>Multicomponent nature underlies the extraordinary mechanical properties of spider dragline silk.</title>
        <authorList>
            <person name="Kono N."/>
            <person name="Nakamura H."/>
            <person name="Mori M."/>
            <person name="Yoshida Y."/>
            <person name="Ohtoshi R."/>
            <person name="Malay A.D."/>
            <person name="Moran D.A.P."/>
            <person name="Tomita M."/>
            <person name="Numata K."/>
            <person name="Arakawa K."/>
        </authorList>
    </citation>
    <scope>NUCLEOTIDE SEQUENCE</scope>
</reference>
<feature type="region of interest" description="Disordered" evidence="1">
    <location>
        <begin position="41"/>
        <end position="90"/>
    </location>
</feature>
<protein>
    <submittedName>
        <fullName evidence="2">Transposable element Tcb2 transposase</fullName>
    </submittedName>
</protein>
<proteinExistence type="predicted"/>
<evidence type="ECO:0000313" key="3">
    <source>
        <dbReference type="Proteomes" id="UP000887159"/>
    </source>
</evidence>
<feature type="compositionally biased region" description="Polar residues" evidence="1">
    <location>
        <begin position="204"/>
        <end position="215"/>
    </location>
</feature>
<dbReference type="EMBL" id="BMAU01021233">
    <property type="protein sequence ID" value="GFY02877.1"/>
    <property type="molecule type" value="Genomic_DNA"/>
</dbReference>
<feature type="compositionally biased region" description="Polar residues" evidence="1">
    <location>
        <begin position="41"/>
        <end position="56"/>
    </location>
</feature>
<dbReference type="InterPro" id="IPR036397">
    <property type="entry name" value="RNaseH_sf"/>
</dbReference>
<feature type="compositionally biased region" description="Basic and acidic residues" evidence="1">
    <location>
        <begin position="217"/>
        <end position="228"/>
    </location>
</feature>
<evidence type="ECO:0000313" key="2">
    <source>
        <dbReference type="EMBL" id="GFY02877.1"/>
    </source>
</evidence>
<dbReference type="Gene3D" id="3.30.420.10">
    <property type="entry name" value="Ribonuclease H-like superfamily/Ribonuclease H"/>
    <property type="match status" value="1"/>
</dbReference>
<dbReference type="GO" id="GO:0003676">
    <property type="term" value="F:nucleic acid binding"/>
    <property type="evidence" value="ECO:0007669"/>
    <property type="project" value="InterPro"/>
</dbReference>
<evidence type="ECO:0000256" key="1">
    <source>
        <dbReference type="SAM" id="MobiDB-lite"/>
    </source>
</evidence>
<feature type="compositionally biased region" description="Basic residues" evidence="1">
    <location>
        <begin position="66"/>
        <end position="78"/>
    </location>
</feature>
<dbReference type="AlphaFoldDB" id="A0A8X6S4S4"/>
<comment type="caution">
    <text evidence="2">The sequence shown here is derived from an EMBL/GenBank/DDBJ whole genome shotgun (WGS) entry which is preliminary data.</text>
</comment>
<accession>A0A8X6S4S4</accession>
<dbReference type="Gene3D" id="4.10.60.10">
    <property type="entry name" value="Zinc finger, CCHC-type"/>
    <property type="match status" value="1"/>
</dbReference>